<dbReference type="PANTHER" id="PTHR42748">
    <property type="entry name" value="NITROGEN METABOLITE REPRESSION PROTEIN NMRA FAMILY MEMBER"/>
    <property type="match status" value="1"/>
</dbReference>
<dbReference type="STRING" id="1229662.W3XEN4"/>
<dbReference type="Gene3D" id="3.40.50.720">
    <property type="entry name" value="NAD(P)-binding Rossmann-like Domain"/>
    <property type="match status" value="1"/>
</dbReference>
<comment type="similarity">
    <text evidence="1">Belongs to the NmrA-type oxidoreductase family.</text>
</comment>
<dbReference type="EMBL" id="KI912110">
    <property type="protein sequence ID" value="ETS84563.1"/>
    <property type="molecule type" value="Genomic_DNA"/>
</dbReference>
<gene>
    <name evidence="4" type="ORF">PFICI_02588</name>
</gene>
<keyword evidence="2" id="KW-0521">NADP</keyword>
<dbReference type="OMA" id="HHPPGTD"/>
<dbReference type="PANTHER" id="PTHR42748:SF26">
    <property type="entry name" value="NMRA-LIKE DOMAIN-CONTAINING PROTEIN"/>
    <property type="match status" value="1"/>
</dbReference>
<dbReference type="eggNOG" id="ENOG502SHS9">
    <property type="taxonomic scope" value="Eukaryota"/>
</dbReference>
<organism evidence="4 5">
    <name type="scientific">Pestalotiopsis fici (strain W106-1 / CGMCC3.15140)</name>
    <dbReference type="NCBI Taxonomy" id="1229662"/>
    <lineage>
        <taxon>Eukaryota</taxon>
        <taxon>Fungi</taxon>
        <taxon>Dikarya</taxon>
        <taxon>Ascomycota</taxon>
        <taxon>Pezizomycotina</taxon>
        <taxon>Sordariomycetes</taxon>
        <taxon>Xylariomycetidae</taxon>
        <taxon>Amphisphaeriales</taxon>
        <taxon>Sporocadaceae</taxon>
        <taxon>Pestalotiopsis</taxon>
    </lineage>
</organism>
<dbReference type="GO" id="GO:0005634">
    <property type="term" value="C:nucleus"/>
    <property type="evidence" value="ECO:0007669"/>
    <property type="project" value="TreeGrafter"/>
</dbReference>
<protein>
    <recommendedName>
        <fullName evidence="3">NmrA-like domain-containing protein</fullName>
    </recommendedName>
</protein>
<evidence type="ECO:0000313" key="5">
    <source>
        <dbReference type="Proteomes" id="UP000030651"/>
    </source>
</evidence>
<proteinExistence type="inferred from homology"/>
<feature type="domain" description="NmrA-like" evidence="3">
    <location>
        <begin position="1"/>
        <end position="325"/>
    </location>
</feature>
<dbReference type="RefSeq" id="XP_007829360.1">
    <property type="nucleotide sequence ID" value="XM_007831169.1"/>
</dbReference>
<evidence type="ECO:0000259" key="3">
    <source>
        <dbReference type="Pfam" id="PF05368"/>
    </source>
</evidence>
<dbReference type="Gene3D" id="3.90.25.10">
    <property type="entry name" value="UDP-galactose 4-epimerase, domain 1"/>
    <property type="match status" value="1"/>
</dbReference>
<dbReference type="AlphaFoldDB" id="W3XEN4"/>
<dbReference type="GeneID" id="19267601"/>
<dbReference type="Proteomes" id="UP000030651">
    <property type="component" value="Unassembled WGS sequence"/>
</dbReference>
<dbReference type="KEGG" id="pfy:PFICI_02588"/>
<evidence type="ECO:0000313" key="4">
    <source>
        <dbReference type="EMBL" id="ETS84563.1"/>
    </source>
</evidence>
<dbReference type="HOGENOM" id="CLU_007383_8_6_1"/>
<dbReference type="OrthoDB" id="3358371at2759"/>
<dbReference type="InParanoid" id="W3XEN4"/>
<sequence>MSKLIVVFGVTGTQGSSVAETFLRLPGWRVRGTSRNPQSETAQAMAAKGVEVVQADFNNQATLAPALEGAAVIFCNTDFFVNMLDALKPGAAPLPAGCRSVNEHAYHVEVAQNVAVAEAAATSPSVMATLERFVLSSLSHASRWSKGEITSLWHYDSKAEVERVIRERFPDLAARMSTVQIGHYVENWRALALMAPQRQDDGSFAVLRPHAPNVDIPFVVARRDTGAFVKALVDAPAGTDLLGASEIMTWPKWLELWGRINGVKASFKQVPQADFFQSVPEPFSTELWDSHAYFEKFGHTGGDPKVVTPEQLGITKTLTTMEEYIRSEDWSSVLES</sequence>
<dbReference type="InterPro" id="IPR008030">
    <property type="entry name" value="NmrA-like"/>
</dbReference>
<keyword evidence="5" id="KW-1185">Reference proteome</keyword>
<reference evidence="5" key="1">
    <citation type="journal article" date="2015" name="BMC Genomics">
        <title>Genomic and transcriptomic analysis of the endophytic fungus Pestalotiopsis fici reveals its lifestyle and high potential for synthesis of natural products.</title>
        <authorList>
            <person name="Wang X."/>
            <person name="Zhang X."/>
            <person name="Liu L."/>
            <person name="Xiang M."/>
            <person name="Wang W."/>
            <person name="Sun X."/>
            <person name="Che Y."/>
            <person name="Guo L."/>
            <person name="Liu G."/>
            <person name="Guo L."/>
            <person name="Wang C."/>
            <person name="Yin W.B."/>
            <person name="Stadler M."/>
            <person name="Zhang X."/>
            <person name="Liu X."/>
        </authorList>
    </citation>
    <scope>NUCLEOTIDE SEQUENCE [LARGE SCALE GENOMIC DNA]</scope>
    <source>
        <strain evidence="5">W106-1 / CGMCC3.15140</strain>
    </source>
</reference>
<evidence type="ECO:0000256" key="2">
    <source>
        <dbReference type="ARBA" id="ARBA00022857"/>
    </source>
</evidence>
<evidence type="ECO:0000256" key="1">
    <source>
        <dbReference type="ARBA" id="ARBA00006328"/>
    </source>
</evidence>
<name>W3XEN4_PESFW</name>
<accession>W3XEN4</accession>
<dbReference type="InterPro" id="IPR051164">
    <property type="entry name" value="NmrA-like_oxidored"/>
</dbReference>
<dbReference type="Pfam" id="PF05368">
    <property type="entry name" value="NmrA"/>
    <property type="match status" value="1"/>
</dbReference>
<dbReference type="SUPFAM" id="SSF51735">
    <property type="entry name" value="NAD(P)-binding Rossmann-fold domains"/>
    <property type="match status" value="1"/>
</dbReference>
<dbReference type="InterPro" id="IPR036291">
    <property type="entry name" value="NAD(P)-bd_dom_sf"/>
</dbReference>